<dbReference type="PANTHER" id="PTHR31873">
    <property type="entry name" value="L-ASPARTATE DEHYDROGENASE-RELATED"/>
    <property type="match status" value="1"/>
</dbReference>
<dbReference type="Pfam" id="PF03447">
    <property type="entry name" value="NAD_binding_3"/>
    <property type="match status" value="1"/>
</dbReference>
<comment type="similarity">
    <text evidence="1">Belongs to the L-aspartate dehydrogenase family.</text>
</comment>
<feature type="region of interest" description="Disordered" evidence="3">
    <location>
        <begin position="247"/>
        <end position="266"/>
    </location>
</feature>
<dbReference type="SUPFAM" id="SSF55347">
    <property type="entry name" value="Glyceraldehyde-3-phosphate dehydrogenase-like, C-terminal domain"/>
    <property type="match status" value="1"/>
</dbReference>
<dbReference type="PANTHER" id="PTHR31873:SF6">
    <property type="entry name" value="ASPARTATE DEHYDROGENASE DOMAIN-CONTAINING PROTEIN"/>
    <property type="match status" value="1"/>
</dbReference>
<dbReference type="AlphaFoldDB" id="V9L5U4"/>
<protein>
    <recommendedName>
        <fullName evidence="2">Aspartate dehydrogenase domain-containing protein</fullName>
    </recommendedName>
</protein>
<name>V9L5U4_CALMI</name>
<accession>V9L5U4</accession>
<proteinExistence type="evidence at transcript level"/>
<evidence type="ECO:0000259" key="5">
    <source>
        <dbReference type="Pfam" id="PF03447"/>
    </source>
</evidence>
<evidence type="ECO:0000256" key="1">
    <source>
        <dbReference type="ARBA" id="ARBA00008331"/>
    </source>
</evidence>
<dbReference type="InterPro" id="IPR036291">
    <property type="entry name" value="NAD(P)-bd_dom_sf"/>
</dbReference>
<dbReference type="InterPro" id="IPR011182">
    <property type="entry name" value="L-Asp_DH"/>
</dbReference>
<dbReference type="InterPro" id="IPR002811">
    <property type="entry name" value="Asp_DH"/>
</dbReference>
<feature type="domain" description="Aspartate dehydrogenase" evidence="4">
    <location>
        <begin position="181"/>
        <end position="272"/>
    </location>
</feature>
<dbReference type="EMBL" id="JW874485">
    <property type="protein sequence ID" value="AFP07002.1"/>
    <property type="molecule type" value="mRNA"/>
</dbReference>
<dbReference type="PIRSF" id="PIRSF005227">
    <property type="entry name" value="Asp_dh_NAD_syn"/>
    <property type="match status" value="1"/>
</dbReference>
<dbReference type="InterPro" id="IPR005106">
    <property type="entry name" value="Asp/hSer_DH_NAD-bd"/>
</dbReference>
<evidence type="ECO:0000259" key="4">
    <source>
        <dbReference type="Pfam" id="PF01958"/>
    </source>
</evidence>
<dbReference type="Pfam" id="PF01958">
    <property type="entry name" value="Asp_DH_C"/>
    <property type="match status" value="1"/>
</dbReference>
<evidence type="ECO:0000256" key="3">
    <source>
        <dbReference type="SAM" id="MobiDB-lite"/>
    </source>
</evidence>
<dbReference type="GO" id="GO:0033735">
    <property type="term" value="F:aspartate dehydrogenase [NAD(P)+] activity"/>
    <property type="evidence" value="ECO:0007669"/>
    <property type="project" value="InterPro"/>
</dbReference>
<dbReference type="SUPFAM" id="SSF51735">
    <property type="entry name" value="NAD(P)-binding Rossmann-fold domains"/>
    <property type="match status" value="1"/>
</dbReference>
<dbReference type="GO" id="GO:0050661">
    <property type="term" value="F:NADP binding"/>
    <property type="evidence" value="ECO:0007669"/>
    <property type="project" value="InterPro"/>
</dbReference>
<evidence type="ECO:0000256" key="2">
    <source>
        <dbReference type="ARBA" id="ARBA00020169"/>
    </source>
</evidence>
<dbReference type="Gene3D" id="3.40.50.720">
    <property type="entry name" value="NAD(P)-binding Rossmann-like Domain"/>
    <property type="match status" value="1"/>
</dbReference>
<dbReference type="Gene3D" id="3.30.360.10">
    <property type="entry name" value="Dihydrodipicolinate Reductase, domain 2"/>
    <property type="match status" value="1"/>
</dbReference>
<feature type="domain" description="Aspartate/homoserine dehydrogenase NAD-binding" evidence="5">
    <location>
        <begin position="22"/>
        <end position="133"/>
    </location>
</feature>
<organism evidence="6">
    <name type="scientific">Callorhinchus milii</name>
    <name type="common">Ghost shark</name>
    <dbReference type="NCBI Taxonomy" id="7868"/>
    <lineage>
        <taxon>Eukaryota</taxon>
        <taxon>Metazoa</taxon>
        <taxon>Chordata</taxon>
        <taxon>Craniata</taxon>
        <taxon>Vertebrata</taxon>
        <taxon>Chondrichthyes</taxon>
        <taxon>Holocephali</taxon>
        <taxon>Chimaeriformes</taxon>
        <taxon>Callorhinchidae</taxon>
        <taxon>Callorhinchus</taxon>
    </lineage>
</organism>
<dbReference type="GO" id="GO:0009435">
    <property type="term" value="P:NAD+ biosynthetic process"/>
    <property type="evidence" value="ECO:0007669"/>
    <property type="project" value="InterPro"/>
</dbReference>
<evidence type="ECO:0000313" key="6">
    <source>
        <dbReference type="EMBL" id="AFP07002.1"/>
    </source>
</evidence>
<reference evidence="6" key="1">
    <citation type="journal article" date="2014" name="Nature">
        <title>Elephant shark genome provides unique insights into gnathostome evolution.</title>
        <authorList>
            <consortium name="International Elephant Shark Genome Sequencing Consortium"/>
            <person name="Venkatesh B."/>
            <person name="Lee A.P."/>
            <person name="Ravi V."/>
            <person name="Maurya A.K."/>
            <person name="Lian M.M."/>
            <person name="Swann J.B."/>
            <person name="Ohta Y."/>
            <person name="Flajnik M.F."/>
            <person name="Sutoh Y."/>
            <person name="Kasahara M."/>
            <person name="Hoon S."/>
            <person name="Gangu V."/>
            <person name="Roy S.W."/>
            <person name="Irimia M."/>
            <person name="Korzh V."/>
            <person name="Kondrychyn I."/>
            <person name="Lim Z.W."/>
            <person name="Tay B.H."/>
            <person name="Tohari S."/>
            <person name="Kong K.W."/>
            <person name="Ho S."/>
            <person name="Lorente-Galdos B."/>
            <person name="Quilez J."/>
            <person name="Marques-Bonet T."/>
            <person name="Raney B.J."/>
            <person name="Ingham P.W."/>
            <person name="Tay A."/>
            <person name="Hillier L.W."/>
            <person name="Minx P."/>
            <person name="Boehm T."/>
            <person name="Wilson R.K."/>
            <person name="Brenner S."/>
            <person name="Warren W.C."/>
        </authorList>
    </citation>
    <scope>NUCLEOTIDE SEQUENCE</scope>
    <source>
        <tissue evidence="6">Liver</tissue>
    </source>
</reference>
<sequence length="293" mass="31788">MERLGPGGRAGKQMTRRVGIVGYGSLGQYLVDMIVQAGAEQGLQLVFVWNRSQEKMRGRVPEELQLKDLNTFGDRKSDLILEVSHPQITKEFGERFLRNADFMAGSPTAFADPETDRRCRRASAQHGHTLYIPSGALWGASDIQKMADRGTLKGLKVTMTKAPRCFRLEGGLAELNETVTERRTVLYEGSVRSLCPLAPNNVNTMAAAAMAAHSLGFDQVQGCLVSDPQLGAWHVVDIEVTGPGDETSGRAFTVKSSRRNPSPPGAVTGEATYSAFWSSVLSCTGHGGRVFLC</sequence>